<dbReference type="InterPro" id="IPR046348">
    <property type="entry name" value="SIS_dom_sf"/>
</dbReference>
<dbReference type="PANTHER" id="PTHR30390">
    <property type="entry name" value="SEDOHEPTULOSE 7-PHOSPHATE ISOMERASE / DNAA INITIATOR-ASSOCIATING FACTOR FOR REPLICATION INITIATION"/>
    <property type="match status" value="1"/>
</dbReference>
<dbReference type="GO" id="GO:1901135">
    <property type="term" value="P:carbohydrate derivative metabolic process"/>
    <property type="evidence" value="ECO:0007669"/>
    <property type="project" value="InterPro"/>
</dbReference>
<organism evidence="2">
    <name type="scientific">bioreactor metagenome</name>
    <dbReference type="NCBI Taxonomy" id="1076179"/>
    <lineage>
        <taxon>unclassified sequences</taxon>
        <taxon>metagenomes</taxon>
        <taxon>ecological metagenomes</taxon>
    </lineage>
</organism>
<dbReference type="CDD" id="cd05013">
    <property type="entry name" value="SIS_RpiR"/>
    <property type="match status" value="1"/>
</dbReference>
<accession>A0A644Z7D2</accession>
<dbReference type="EMBL" id="VSSQ01007527">
    <property type="protein sequence ID" value="MPM36188.1"/>
    <property type="molecule type" value="Genomic_DNA"/>
</dbReference>
<dbReference type="AlphaFoldDB" id="A0A644Z7D2"/>
<reference evidence="2" key="1">
    <citation type="submission" date="2019-08" db="EMBL/GenBank/DDBJ databases">
        <authorList>
            <person name="Kucharzyk K."/>
            <person name="Murdoch R.W."/>
            <person name="Higgins S."/>
            <person name="Loffler F."/>
        </authorList>
    </citation>
    <scope>NUCLEOTIDE SEQUENCE</scope>
</reference>
<dbReference type="NCBIfam" id="NF002805">
    <property type="entry name" value="PRK02947.1"/>
    <property type="match status" value="1"/>
</dbReference>
<dbReference type="InterPro" id="IPR001347">
    <property type="entry name" value="SIS_dom"/>
</dbReference>
<name>A0A644Z7D2_9ZZZZ</name>
<proteinExistence type="predicted"/>
<comment type="caution">
    <text evidence="2">The sequence shown here is derived from an EMBL/GenBank/DDBJ whole genome shotgun (WGS) entry which is preliminary data.</text>
</comment>
<dbReference type="SUPFAM" id="SSF53697">
    <property type="entry name" value="SIS domain"/>
    <property type="match status" value="1"/>
</dbReference>
<dbReference type="Pfam" id="PF13580">
    <property type="entry name" value="SIS_2"/>
    <property type="match status" value="1"/>
</dbReference>
<gene>
    <name evidence="2" type="ORF">SDC9_82783</name>
</gene>
<dbReference type="PANTHER" id="PTHR30390:SF7">
    <property type="entry name" value="PHOSPHOHEPTOSE ISOMERASE"/>
    <property type="match status" value="1"/>
</dbReference>
<sequence>MYNNQIFDITNNLVKKISDTQEANIMKAARTIADTVKNGGIIQAFGSGHSIAGAMEIVHRYGGLAPVKKLAEPSGGTYERIEGIGRLYLKDTEILPEDTVVVISHSGRNALPCEVALVAKERGAKVIAVTSVKASSELPAGHSCGKHLYEIADVVLDTQVSPGDAMAEVEGVDSKICGMSSIATGIILQATVYESIKMMVADGIKPPVRFVQSKDTNPNDLMDIEKHYSSRLLRK</sequence>
<evidence type="ECO:0000259" key="1">
    <source>
        <dbReference type="PROSITE" id="PS51464"/>
    </source>
</evidence>
<dbReference type="GO" id="GO:0097367">
    <property type="term" value="F:carbohydrate derivative binding"/>
    <property type="evidence" value="ECO:0007669"/>
    <property type="project" value="InterPro"/>
</dbReference>
<dbReference type="PROSITE" id="PS51464">
    <property type="entry name" value="SIS"/>
    <property type="match status" value="1"/>
</dbReference>
<dbReference type="Gene3D" id="3.40.50.10490">
    <property type="entry name" value="Glucose-6-phosphate isomerase like protein, domain 1"/>
    <property type="match status" value="1"/>
</dbReference>
<dbReference type="InterPro" id="IPR050099">
    <property type="entry name" value="SIS_GmhA/DiaA_subfam"/>
</dbReference>
<dbReference type="InterPro" id="IPR035472">
    <property type="entry name" value="RpiR-like_SIS"/>
</dbReference>
<protein>
    <recommendedName>
        <fullName evidence="1">SIS domain-containing protein</fullName>
    </recommendedName>
</protein>
<evidence type="ECO:0000313" key="2">
    <source>
        <dbReference type="EMBL" id="MPM36188.1"/>
    </source>
</evidence>
<feature type="domain" description="SIS" evidence="1">
    <location>
        <begin position="32"/>
        <end position="206"/>
    </location>
</feature>